<dbReference type="InterPro" id="IPR004090">
    <property type="entry name" value="Chemotax_Me-accpt_rcpt"/>
</dbReference>
<dbReference type="Pfam" id="PF00015">
    <property type="entry name" value="MCPsignal"/>
    <property type="match status" value="1"/>
</dbReference>
<dbReference type="NCBIfam" id="TIGR00229">
    <property type="entry name" value="sensory_box"/>
    <property type="match status" value="2"/>
</dbReference>
<dbReference type="Gene3D" id="3.30.450.20">
    <property type="entry name" value="PAS domain"/>
    <property type="match status" value="2"/>
</dbReference>
<reference evidence="6" key="1">
    <citation type="journal article" date="2019" name="Int. J. Syst. Evol. Microbiol.">
        <title>The Global Catalogue of Microorganisms (GCM) 10K type strain sequencing project: providing services to taxonomists for standard genome sequencing and annotation.</title>
        <authorList>
            <consortium name="The Broad Institute Genomics Platform"/>
            <consortium name="The Broad Institute Genome Sequencing Center for Infectious Disease"/>
            <person name="Wu L."/>
            <person name="Ma J."/>
        </authorList>
    </citation>
    <scope>NUCLEOTIDE SEQUENCE [LARGE SCALE GENOMIC DNA]</scope>
    <source>
        <strain evidence="6">CGMCC 1.15923</strain>
    </source>
</reference>
<dbReference type="SUPFAM" id="SSF55785">
    <property type="entry name" value="PYP-like sensor domain (PAS domain)"/>
    <property type="match status" value="2"/>
</dbReference>
<dbReference type="Pfam" id="PF08447">
    <property type="entry name" value="PAS_3"/>
    <property type="match status" value="2"/>
</dbReference>
<dbReference type="RefSeq" id="WP_188628757.1">
    <property type="nucleotide sequence ID" value="NZ_BMKE01000004.1"/>
</dbReference>
<dbReference type="InterPro" id="IPR001610">
    <property type="entry name" value="PAC"/>
</dbReference>
<protein>
    <submittedName>
        <fullName evidence="5">Methyl-accepting chemotaxis protein</fullName>
    </submittedName>
</protein>
<gene>
    <name evidence="5" type="ORF">GCM10011502_07440</name>
</gene>
<dbReference type="CDD" id="cd00130">
    <property type="entry name" value="PAS"/>
    <property type="match status" value="2"/>
</dbReference>
<evidence type="ECO:0000313" key="6">
    <source>
        <dbReference type="Proteomes" id="UP000646152"/>
    </source>
</evidence>
<dbReference type="EMBL" id="BMKE01000004">
    <property type="protein sequence ID" value="GGB36826.1"/>
    <property type="molecule type" value="Genomic_DNA"/>
</dbReference>
<dbReference type="SMART" id="SM00283">
    <property type="entry name" value="MA"/>
    <property type="match status" value="1"/>
</dbReference>
<dbReference type="PRINTS" id="PR00260">
    <property type="entry name" value="CHEMTRNSDUCR"/>
</dbReference>
<evidence type="ECO:0000259" key="3">
    <source>
        <dbReference type="PROSITE" id="PS50111"/>
    </source>
</evidence>
<dbReference type="SUPFAM" id="SSF58104">
    <property type="entry name" value="Methyl-accepting chemotaxis protein (MCP) signaling domain"/>
    <property type="match status" value="1"/>
</dbReference>
<dbReference type="SMART" id="SM00091">
    <property type="entry name" value="PAS"/>
    <property type="match status" value="2"/>
</dbReference>
<dbReference type="InterPro" id="IPR000014">
    <property type="entry name" value="PAS"/>
</dbReference>
<comment type="caution">
    <text evidence="5">The sequence shown here is derived from an EMBL/GenBank/DDBJ whole genome shotgun (WGS) entry which is preliminary data.</text>
</comment>
<feature type="domain" description="Methyl-accepting transducer" evidence="3">
    <location>
        <begin position="258"/>
        <end position="432"/>
    </location>
</feature>
<feature type="domain" description="PAC" evidence="4">
    <location>
        <begin position="211"/>
        <end position="265"/>
    </location>
</feature>
<dbReference type="InterPro" id="IPR004089">
    <property type="entry name" value="MCPsignal_dom"/>
</dbReference>
<accession>A0ABQ1IFI8</accession>
<dbReference type="InterPro" id="IPR013655">
    <property type="entry name" value="PAS_fold_3"/>
</dbReference>
<dbReference type="Gene3D" id="1.10.287.950">
    <property type="entry name" value="Methyl-accepting chemotaxis protein"/>
    <property type="match status" value="1"/>
</dbReference>
<name>A0ABQ1IFI8_9GAMM</name>
<dbReference type="PANTHER" id="PTHR24422">
    <property type="entry name" value="CHEMOTAXIS PROTEIN METHYLTRANSFERASE"/>
    <property type="match status" value="1"/>
</dbReference>
<evidence type="ECO:0000256" key="1">
    <source>
        <dbReference type="ARBA" id="ARBA00023224"/>
    </source>
</evidence>
<dbReference type="InterPro" id="IPR000700">
    <property type="entry name" value="PAS-assoc_C"/>
</dbReference>
<dbReference type="SMART" id="SM00086">
    <property type="entry name" value="PAC"/>
    <property type="match status" value="2"/>
</dbReference>
<sequence>MLMSSKLKRELAHCRQQHAQAQAEQHAIRAHMAVIEFTPEGEVLTANELFLAIFGYSLSEVEGVHHSRFCTPASAQSREYRHFWQQLKQGLSQSGTFSRLNRQGQVVWLEARYLPVFDDDGSVVKVIKIASEVTEKQQQLAANKAVLDALHLSMAMIEFTTDGCIITANDNFLTTMSYRLEQVVGQHHRLFCDDDFYRQQPHFWQQLASGQHKSGRFKRFDATGREIWLEASYNPILDDDGKVVRVIKFASDITARVQRAEQARAASEVASVTATQTASIAEQGSEFLQASVTTSAKIADDLEQATVVIQRLNEQARNIEEIVATISSVADQTNLLALNAAIEAARAGEQGRGFAVVADEVRKLAGRTSKATAEIGQVVQQNRELTGQVSAAITAVTQVADQGKQQVLGVAGIMTEIHQGARAVQKAVAELG</sequence>
<dbReference type="PANTHER" id="PTHR24422:SF10">
    <property type="entry name" value="CHEMOTAXIS PROTEIN METHYLTRANSFERASE 2"/>
    <property type="match status" value="1"/>
</dbReference>
<evidence type="ECO:0000259" key="4">
    <source>
        <dbReference type="PROSITE" id="PS50113"/>
    </source>
</evidence>
<organism evidence="5 6">
    <name type="scientific">Oceanisphaera marina</name>
    <dbReference type="NCBI Taxonomy" id="2017550"/>
    <lineage>
        <taxon>Bacteria</taxon>
        <taxon>Pseudomonadati</taxon>
        <taxon>Pseudomonadota</taxon>
        <taxon>Gammaproteobacteria</taxon>
        <taxon>Aeromonadales</taxon>
        <taxon>Aeromonadaceae</taxon>
        <taxon>Oceanisphaera</taxon>
    </lineage>
</organism>
<dbReference type="Proteomes" id="UP000646152">
    <property type="component" value="Unassembled WGS sequence"/>
</dbReference>
<evidence type="ECO:0000313" key="5">
    <source>
        <dbReference type="EMBL" id="GGB36826.1"/>
    </source>
</evidence>
<feature type="domain" description="PAC" evidence="4">
    <location>
        <begin position="93"/>
        <end position="145"/>
    </location>
</feature>
<keyword evidence="6" id="KW-1185">Reference proteome</keyword>
<proteinExistence type="predicted"/>
<dbReference type="PROSITE" id="PS50113">
    <property type="entry name" value="PAC"/>
    <property type="match status" value="2"/>
</dbReference>
<evidence type="ECO:0000256" key="2">
    <source>
        <dbReference type="PROSITE-ProRule" id="PRU00284"/>
    </source>
</evidence>
<dbReference type="PROSITE" id="PS50111">
    <property type="entry name" value="CHEMOTAXIS_TRANSDUC_2"/>
    <property type="match status" value="1"/>
</dbReference>
<keyword evidence="1 2" id="KW-0807">Transducer</keyword>
<dbReference type="InterPro" id="IPR050903">
    <property type="entry name" value="Bact_Chemotaxis_MeTrfase"/>
</dbReference>
<dbReference type="InterPro" id="IPR035965">
    <property type="entry name" value="PAS-like_dom_sf"/>
</dbReference>